<feature type="region of interest" description="Disordered" evidence="2">
    <location>
        <begin position="302"/>
        <end position="332"/>
    </location>
</feature>
<dbReference type="InterPro" id="IPR024626">
    <property type="entry name" value="Kri1-like_C"/>
</dbReference>
<name>A0A9P4HCK3_9PLEO</name>
<reference evidence="4" key="1">
    <citation type="journal article" date="2020" name="Stud. Mycol.">
        <title>101 Dothideomycetes genomes: a test case for predicting lifestyles and emergence of pathogens.</title>
        <authorList>
            <person name="Haridas S."/>
            <person name="Albert R."/>
            <person name="Binder M."/>
            <person name="Bloem J."/>
            <person name="Labutti K."/>
            <person name="Salamov A."/>
            <person name="Andreopoulos B."/>
            <person name="Baker S."/>
            <person name="Barry K."/>
            <person name="Bills G."/>
            <person name="Bluhm B."/>
            <person name="Cannon C."/>
            <person name="Castanera R."/>
            <person name="Culley D."/>
            <person name="Daum C."/>
            <person name="Ezra D."/>
            <person name="Gonzalez J."/>
            <person name="Henrissat B."/>
            <person name="Kuo A."/>
            <person name="Liang C."/>
            <person name="Lipzen A."/>
            <person name="Lutzoni F."/>
            <person name="Magnuson J."/>
            <person name="Mondo S."/>
            <person name="Nolan M."/>
            <person name="Ohm R."/>
            <person name="Pangilinan J."/>
            <person name="Park H.-J."/>
            <person name="Ramirez L."/>
            <person name="Alfaro M."/>
            <person name="Sun H."/>
            <person name="Tritt A."/>
            <person name="Yoshinaga Y."/>
            <person name="Zwiers L.-H."/>
            <person name="Turgeon B."/>
            <person name="Goodwin S."/>
            <person name="Spatafora J."/>
            <person name="Crous P."/>
            <person name="Grigoriev I."/>
        </authorList>
    </citation>
    <scope>NUCLEOTIDE SEQUENCE</scope>
    <source>
        <strain evidence="4">CBS 110217</strain>
    </source>
</reference>
<feature type="region of interest" description="Disordered" evidence="2">
    <location>
        <begin position="164"/>
        <end position="186"/>
    </location>
</feature>
<dbReference type="GO" id="GO:0005730">
    <property type="term" value="C:nucleolus"/>
    <property type="evidence" value="ECO:0007669"/>
    <property type="project" value="TreeGrafter"/>
</dbReference>
<dbReference type="Proteomes" id="UP000799777">
    <property type="component" value="Unassembled WGS sequence"/>
</dbReference>
<evidence type="ECO:0000256" key="2">
    <source>
        <dbReference type="SAM" id="MobiDB-lite"/>
    </source>
</evidence>
<sequence>MARTKEKQLTNGHKRGLLDNDPFALKSATDRPAKKAKLLDDSDNSDAEGGVTLRVNDEYAKRFEYNKKREEKHRCKALQGPADDSDDSEEGVDEDDAAELLDEDLDEQVNATLQALRSKDPRIYNKEVKFYQDDDAENTGTNGAEKEQSMTLRQYHTKNLLEGKFATEEDEDAPPKTYAQEQEETRRNLVKEMHAAAEEDGAADDFLVAKPKPASSKKERVKITAEDVEQADKDPETFLSNFMASRAWVPTGASAFKPLESDDDSEEAAADEWEASYNLYFEDTASANEKIMTYARDAVASTTVRRDDATGRRKAREAARAKREAERREKEEELARLRKLKVEEMEQKVKQIRKIGGLSGRDFKIDEWKNVLEADWSDDQWEAEMQKRFGKAYYDEEDAGSDSDDGASSKKKKVKKPKFDDDLDIKDLIPDFKDDEDERPDITLSSDEEDAGAEEEEDEDTKPAESSKKRKQERADAKSAARRDRRLIENLVDSNLEYETKLASKPKVPTRFRYRDTSPTTFGLTPRDILLADDKQLNEFAGLKKLAAFRDPDKKKKDKKHLSKKARLRQWRKETFGDEDGPKGGFETIVGGEAQDDAMDQRAMDIIEGDGKKKKKRNRKRKTADSEI</sequence>
<dbReference type="GO" id="GO:0030686">
    <property type="term" value="C:90S preribosome"/>
    <property type="evidence" value="ECO:0007669"/>
    <property type="project" value="TreeGrafter"/>
</dbReference>
<gene>
    <name evidence="4" type="ORF">EK21DRAFT_62791</name>
</gene>
<feature type="compositionally biased region" description="Basic and acidic residues" evidence="2">
    <location>
        <begin position="599"/>
        <end position="611"/>
    </location>
</feature>
<organism evidence="4 5">
    <name type="scientific">Setomelanomma holmii</name>
    <dbReference type="NCBI Taxonomy" id="210430"/>
    <lineage>
        <taxon>Eukaryota</taxon>
        <taxon>Fungi</taxon>
        <taxon>Dikarya</taxon>
        <taxon>Ascomycota</taxon>
        <taxon>Pezizomycotina</taxon>
        <taxon>Dothideomycetes</taxon>
        <taxon>Pleosporomycetidae</taxon>
        <taxon>Pleosporales</taxon>
        <taxon>Pleosporineae</taxon>
        <taxon>Phaeosphaeriaceae</taxon>
        <taxon>Setomelanomma</taxon>
    </lineage>
</organism>
<feature type="compositionally biased region" description="Acidic residues" evidence="2">
    <location>
        <begin position="395"/>
        <end position="405"/>
    </location>
</feature>
<feature type="domain" description="Kri1-like C-terminal" evidence="3">
    <location>
        <begin position="488"/>
        <end position="575"/>
    </location>
</feature>
<evidence type="ECO:0000313" key="4">
    <source>
        <dbReference type="EMBL" id="KAF2031587.1"/>
    </source>
</evidence>
<evidence type="ECO:0000256" key="1">
    <source>
        <dbReference type="ARBA" id="ARBA00007473"/>
    </source>
</evidence>
<feature type="region of interest" description="Disordered" evidence="2">
    <location>
        <begin position="393"/>
        <end position="486"/>
    </location>
</feature>
<comment type="similarity">
    <text evidence="1">Belongs to the KRI1 family.</text>
</comment>
<dbReference type="Pfam" id="PF12936">
    <property type="entry name" value="Kri1_C"/>
    <property type="match status" value="1"/>
</dbReference>
<dbReference type="EMBL" id="ML978179">
    <property type="protein sequence ID" value="KAF2031587.1"/>
    <property type="molecule type" value="Genomic_DNA"/>
</dbReference>
<feature type="region of interest" description="Disordered" evidence="2">
    <location>
        <begin position="198"/>
        <end position="229"/>
    </location>
</feature>
<feature type="compositionally biased region" description="Acidic residues" evidence="2">
    <location>
        <begin position="83"/>
        <end position="106"/>
    </location>
</feature>
<feature type="region of interest" description="Disordered" evidence="2">
    <location>
        <begin position="69"/>
        <end position="106"/>
    </location>
</feature>
<dbReference type="AlphaFoldDB" id="A0A9P4HCK3"/>
<feature type="compositionally biased region" description="Basic residues" evidence="2">
    <location>
        <begin position="612"/>
        <end position="622"/>
    </location>
</feature>
<feature type="region of interest" description="Disordered" evidence="2">
    <location>
        <begin position="1"/>
        <end position="51"/>
    </location>
</feature>
<feature type="compositionally biased region" description="Basic residues" evidence="2">
    <location>
        <begin position="556"/>
        <end position="570"/>
    </location>
</feature>
<feature type="region of interest" description="Disordered" evidence="2">
    <location>
        <begin position="132"/>
        <end position="151"/>
    </location>
</feature>
<dbReference type="PANTHER" id="PTHR14490:SF5">
    <property type="entry name" value="PROTEIN KRI1 HOMOLOG"/>
    <property type="match status" value="1"/>
</dbReference>
<feature type="region of interest" description="Disordered" evidence="2">
    <location>
        <begin position="551"/>
        <end position="628"/>
    </location>
</feature>
<dbReference type="InterPro" id="IPR018034">
    <property type="entry name" value="Kri1"/>
</dbReference>
<evidence type="ECO:0000313" key="5">
    <source>
        <dbReference type="Proteomes" id="UP000799777"/>
    </source>
</evidence>
<feature type="compositionally biased region" description="Acidic residues" evidence="2">
    <location>
        <begin position="446"/>
        <end position="460"/>
    </location>
</feature>
<dbReference type="GO" id="GO:0000447">
    <property type="term" value="P:endonucleolytic cleavage in ITS1 to separate SSU-rRNA from 5.8S rRNA and LSU-rRNA from tricistronic rRNA transcript (SSU-rRNA, 5.8S rRNA, LSU-rRNA)"/>
    <property type="evidence" value="ECO:0007669"/>
    <property type="project" value="TreeGrafter"/>
</dbReference>
<feature type="compositionally biased region" description="Basic and acidic residues" evidence="2">
    <location>
        <begin position="461"/>
        <end position="486"/>
    </location>
</feature>
<protein>
    <submittedName>
        <fullName evidence="4">Krr1-domain-containing protein</fullName>
    </submittedName>
</protein>
<keyword evidence="5" id="KW-1185">Reference proteome</keyword>
<evidence type="ECO:0000259" key="3">
    <source>
        <dbReference type="Pfam" id="PF12936"/>
    </source>
</evidence>
<feature type="compositionally biased region" description="Basic and acidic residues" evidence="2">
    <location>
        <begin position="571"/>
        <end position="582"/>
    </location>
</feature>
<proteinExistence type="inferred from homology"/>
<accession>A0A9P4HCK3</accession>
<dbReference type="OrthoDB" id="10252032at2759"/>
<dbReference type="Pfam" id="PF05178">
    <property type="entry name" value="Kri1"/>
    <property type="match status" value="1"/>
</dbReference>
<feature type="compositionally biased region" description="Basic and acidic residues" evidence="2">
    <location>
        <begin position="28"/>
        <end position="40"/>
    </location>
</feature>
<feature type="compositionally biased region" description="Basic and acidic residues" evidence="2">
    <location>
        <begin position="304"/>
        <end position="332"/>
    </location>
</feature>
<feature type="compositionally biased region" description="Basic and acidic residues" evidence="2">
    <location>
        <begin position="417"/>
        <end position="432"/>
    </location>
</feature>
<comment type="caution">
    <text evidence="4">The sequence shown here is derived from an EMBL/GenBank/DDBJ whole genome shotgun (WGS) entry which is preliminary data.</text>
</comment>
<feature type="compositionally biased region" description="Basic and acidic residues" evidence="2">
    <location>
        <begin position="216"/>
        <end position="229"/>
    </location>
</feature>
<dbReference type="PANTHER" id="PTHR14490">
    <property type="entry name" value="ZINC FINGER, ZZ TYPE"/>
    <property type="match status" value="1"/>
</dbReference>